<reference evidence="1" key="1">
    <citation type="submission" date="2020-03" db="EMBL/GenBank/DDBJ databases">
        <title>The deep terrestrial virosphere.</title>
        <authorList>
            <person name="Holmfeldt K."/>
            <person name="Nilsson E."/>
            <person name="Simone D."/>
            <person name="Lopez-Fernandez M."/>
            <person name="Wu X."/>
            <person name="de Brujin I."/>
            <person name="Lundin D."/>
            <person name="Andersson A."/>
            <person name="Bertilsson S."/>
            <person name="Dopson M."/>
        </authorList>
    </citation>
    <scope>NUCLEOTIDE SEQUENCE</scope>
    <source>
        <strain evidence="1">MM415B00852</strain>
    </source>
</reference>
<name>A0A6M3IY66_9ZZZZ</name>
<sequence>MIDREIEEIRRIIDENKPNFIIEYKINVLEKNIKNIEFRNIDNLDSKKKKLLYCHINYFHVDMLSKLNIGDIIGIYGHEKNDAQYSNLLRIKYPVFINSDFKSIFWIKGVGTKKEVIPSIDLGSIDILVTGSSRPSLIPYCVESFKKYLHTRRKMRWLLHEDFVFPKESEKTVRWAENNFDVIRSHNPSIGLGGSMSDMIGLINTDFMIYLQDDWELERPIDLDYILWVMERNIEINSIIFNKYKNFGAVGGFSQEEYEFDGLRLCMYNAFAFLPSVWRTSIVRGKMRGGLPKSHPEGAFTHRFGTHEQRLSNEYCKKNLGVYFYGPSGDPRYVKHLGNNWRMASWQLVNGKPGGNADIEVSGEQYRAQWIPFQERPIYDGRSLK</sequence>
<proteinExistence type="predicted"/>
<protein>
    <recommendedName>
        <fullName evidence="2">Glycosyltransferase</fullName>
    </recommendedName>
</protein>
<gene>
    <name evidence="1" type="ORF">MM415B00852_0024</name>
</gene>
<dbReference type="EMBL" id="MT141457">
    <property type="protein sequence ID" value="QJA61931.1"/>
    <property type="molecule type" value="Genomic_DNA"/>
</dbReference>
<accession>A0A6M3IY66</accession>
<evidence type="ECO:0000313" key="1">
    <source>
        <dbReference type="EMBL" id="QJA61931.1"/>
    </source>
</evidence>
<evidence type="ECO:0008006" key="2">
    <source>
        <dbReference type="Google" id="ProtNLM"/>
    </source>
</evidence>
<dbReference type="AlphaFoldDB" id="A0A6M3IY66"/>
<organism evidence="1">
    <name type="scientific">viral metagenome</name>
    <dbReference type="NCBI Taxonomy" id="1070528"/>
    <lineage>
        <taxon>unclassified sequences</taxon>
        <taxon>metagenomes</taxon>
        <taxon>organismal metagenomes</taxon>
    </lineage>
</organism>